<evidence type="ECO:0008006" key="3">
    <source>
        <dbReference type="Google" id="ProtNLM"/>
    </source>
</evidence>
<reference evidence="1 2" key="1">
    <citation type="submission" date="2024-04" db="EMBL/GenBank/DDBJ databases">
        <title>Tritrichomonas musculus Genome.</title>
        <authorList>
            <person name="Alves-Ferreira E."/>
            <person name="Grigg M."/>
            <person name="Lorenzi H."/>
            <person name="Galac M."/>
        </authorList>
    </citation>
    <scope>NUCLEOTIDE SEQUENCE [LARGE SCALE GENOMIC DNA]</scope>
    <source>
        <strain evidence="1 2">EAF2021</strain>
    </source>
</reference>
<keyword evidence="2" id="KW-1185">Reference proteome</keyword>
<dbReference type="PANTHER" id="PTHR11533">
    <property type="entry name" value="PROTEASE M1 ZINC METALLOPROTEASE"/>
    <property type="match status" value="1"/>
</dbReference>
<accession>A0ABR2H1C6</accession>
<dbReference type="Gene3D" id="1.10.390.10">
    <property type="entry name" value="Neutral Protease Domain 2"/>
    <property type="match status" value="1"/>
</dbReference>
<comment type="caution">
    <text evidence="1">The sequence shown here is derived from an EMBL/GenBank/DDBJ whole genome shotgun (WGS) entry which is preliminary data.</text>
</comment>
<dbReference type="SUPFAM" id="SSF55486">
    <property type="entry name" value="Metalloproteases ('zincins'), catalytic domain"/>
    <property type="match status" value="1"/>
</dbReference>
<dbReference type="PANTHER" id="PTHR11533:SF174">
    <property type="entry name" value="PUROMYCIN-SENSITIVE AMINOPEPTIDASE-RELATED"/>
    <property type="match status" value="1"/>
</dbReference>
<protein>
    <recommendedName>
        <fullName evidence="3">Peptidase M1 membrane alanine aminopeptidase domain-containing protein</fullName>
    </recommendedName>
</protein>
<evidence type="ECO:0000313" key="1">
    <source>
        <dbReference type="EMBL" id="KAK8839955.1"/>
    </source>
</evidence>
<evidence type="ECO:0000313" key="2">
    <source>
        <dbReference type="Proteomes" id="UP001470230"/>
    </source>
</evidence>
<name>A0ABR2H1C6_9EUKA</name>
<dbReference type="EMBL" id="JAPFFF010000050">
    <property type="protein sequence ID" value="KAK8839955.1"/>
    <property type="molecule type" value="Genomic_DNA"/>
</dbReference>
<dbReference type="Proteomes" id="UP001470230">
    <property type="component" value="Unassembled WGS sequence"/>
</dbReference>
<sequence length="204" mass="23715">MYLILRDFSDGYSDKAIQYFIEEDGISCLSYFDEERIVVDEDEINFDEHVLRYVTYIKGVVLKMFSDIVGEVNFFKVCSNWLNTFKNKNGEVDEFITVANNTLNKDYSDFFNTWLKVVGLPVLNVVELFDKDDKVTGIKISQESLSGSIYQFKIPILYEVDGQIKKMDAQMNENEKVIEIEYDWIVVNDEMGSLCAVNYSKELL</sequence>
<dbReference type="InterPro" id="IPR050344">
    <property type="entry name" value="Peptidase_M1_aminopeptidases"/>
</dbReference>
<gene>
    <name evidence="1" type="ORF">M9Y10_031670</name>
</gene>
<proteinExistence type="predicted"/>
<organism evidence="1 2">
    <name type="scientific">Tritrichomonas musculus</name>
    <dbReference type="NCBI Taxonomy" id="1915356"/>
    <lineage>
        <taxon>Eukaryota</taxon>
        <taxon>Metamonada</taxon>
        <taxon>Parabasalia</taxon>
        <taxon>Tritrichomonadida</taxon>
        <taxon>Tritrichomonadidae</taxon>
        <taxon>Tritrichomonas</taxon>
    </lineage>
</organism>
<dbReference type="InterPro" id="IPR027268">
    <property type="entry name" value="Peptidase_M4/M1_CTD_sf"/>
</dbReference>